<dbReference type="SUPFAM" id="SSF81383">
    <property type="entry name" value="F-box domain"/>
    <property type="match status" value="2"/>
</dbReference>
<keyword evidence="1" id="KW-1133">Transmembrane helix</keyword>
<dbReference type="InterPro" id="IPR017451">
    <property type="entry name" value="F-box-assoc_interact_dom"/>
</dbReference>
<dbReference type="NCBIfam" id="TIGR01640">
    <property type="entry name" value="F_box_assoc_1"/>
    <property type="match status" value="1"/>
</dbReference>
<dbReference type="Gene3D" id="1.20.1280.50">
    <property type="match status" value="2"/>
</dbReference>
<reference evidence="3" key="1">
    <citation type="journal article" date="2017" name="Nature">
        <title>The genome of Chenopodium quinoa.</title>
        <authorList>
            <person name="Jarvis D.E."/>
            <person name="Ho Y.S."/>
            <person name="Lightfoot D.J."/>
            <person name="Schmoeckel S.M."/>
            <person name="Li B."/>
            <person name="Borm T.J.A."/>
            <person name="Ohyanagi H."/>
            <person name="Mineta K."/>
            <person name="Michell C.T."/>
            <person name="Saber N."/>
            <person name="Kharbatia N.M."/>
            <person name="Rupper R.R."/>
            <person name="Sharp A.R."/>
            <person name="Dally N."/>
            <person name="Boughton B.A."/>
            <person name="Woo Y.H."/>
            <person name="Gao G."/>
            <person name="Schijlen E.G.W.M."/>
            <person name="Guo X."/>
            <person name="Momin A.A."/>
            <person name="Negrao S."/>
            <person name="Al-Babili S."/>
            <person name="Gehring C."/>
            <person name="Roessner U."/>
            <person name="Jung C."/>
            <person name="Murphy K."/>
            <person name="Arold S.T."/>
            <person name="Gojobori T."/>
            <person name="van der Linden C.G."/>
            <person name="van Loo E.N."/>
            <person name="Jellen E.N."/>
            <person name="Maughan P.J."/>
            <person name="Tester M."/>
        </authorList>
    </citation>
    <scope>NUCLEOTIDE SEQUENCE [LARGE SCALE GENOMIC DNA]</scope>
    <source>
        <strain evidence="3">cv. PI 614886</strain>
    </source>
</reference>
<feature type="transmembrane region" description="Helical" evidence="1">
    <location>
        <begin position="626"/>
        <end position="646"/>
    </location>
</feature>
<organism evidence="3 4">
    <name type="scientific">Chenopodium quinoa</name>
    <name type="common">Quinoa</name>
    <dbReference type="NCBI Taxonomy" id="63459"/>
    <lineage>
        <taxon>Eukaryota</taxon>
        <taxon>Viridiplantae</taxon>
        <taxon>Streptophyta</taxon>
        <taxon>Embryophyta</taxon>
        <taxon>Tracheophyta</taxon>
        <taxon>Spermatophyta</taxon>
        <taxon>Magnoliopsida</taxon>
        <taxon>eudicotyledons</taxon>
        <taxon>Gunneridae</taxon>
        <taxon>Pentapetalae</taxon>
        <taxon>Caryophyllales</taxon>
        <taxon>Chenopodiaceae</taxon>
        <taxon>Chenopodioideae</taxon>
        <taxon>Atripliceae</taxon>
        <taxon>Chenopodium</taxon>
    </lineage>
</organism>
<accession>A0A803MP53</accession>
<name>A0A803MP53_CHEQI</name>
<dbReference type="PANTHER" id="PTHR31672">
    <property type="entry name" value="BNACNNG10540D PROTEIN"/>
    <property type="match status" value="1"/>
</dbReference>
<evidence type="ECO:0000313" key="3">
    <source>
        <dbReference type="EnsemblPlants" id="AUR62033054-RA:cds"/>
    </source>
</evidence>
<evidence type="ECO:0000313" key="4">
    <source>
        <dbReference type="Proteomes" id="UP000596660"/>
    </source>
</evidence>
<dbReference type="EnsemblPlants" id="AUR62033054-RA">
    <property type="protein sequence ID" value="AUR62033054-RA:cds"/>
    <property type="gene ID" value="AUR62033054"/>
</dbReference>
<dbReference type="InterPro" id="IPR006527">
    <property type="entry name" value="F-box-assoc_dom_typ1"/>
</dbReference>
<reference evidence="3" key="2">
    <citation type="submission" date="2021-03" db="UniProtKB">
        <authorList>
            <consortium name="EnsemblPlants"/>
        </authorList>
    </citation>
    <scope>IDENTIFICATION</scope>
</reference>
<dbReference type="PANTHER" id="PTHR31672:SF13">
    <property type="entry name" value="F-BOX PROTEIN CPR30-LIKE"/>
    <property type="match status" value="1"/>
</dbReference>
<evidence type="ECO:0000256" key="1">
    <source>
        <dbReference type="SAM" id="Phobius"/>
    </source>
</evidence>
<dbReference type="InterPro" id="IPR050796">
    <property type="entry name" value="SCF_F-box_component"/>
</dbReference>
<dbReference type="Pfam" id="PF00646">
    <property type="entry name" value="F-box"/>
    <property type="match status" value="2"/>
</dbReference>
<feature type="domain" description="F-box" evidence="2">
    <location>
        <begin position="14"/>
        <end position="60"/>
    </location>
</feature>
<keyword evidence="1" id="KW-0472">Membrane</keyword>
<dbReference type="Gramene" id="AUR62033054-RA">
    <property type="protein sequence ID" value="AUR62033054-RA:cds"/>
    <property type="gene ID" value="AUR62033054"/>
</dbReference>
<dbReference type="Pfam" id="PF07734">
    <property type="entry name" value="FBA_1"/>
    <property type="match status" value="1"/>
</dbReference>
<proteinExistence type="predicted"/>
<dbReference type="InterPro" id="IPR001810">
    <property type="entry name" value="F-box_dom"/>
</dbReference>
<dbReference type="InterPro" id="IPR036047">
    <property type="entry name" value="F-box-like_dom_sf"/>
</dbReference>
<dbReference type="SMART" id="SM00256">
    <property type="entry name" value="FBOX"/>
    <property type="match status" value="2"/>
</dbReference>
<evidence type="ECO:0000259" key="2">
    <source>
        <dbReference type="PROSITE" id="PS50181"/>
    </source>
</evidence>
<keyword evidence="4" id="KW-1185">Reference proteome</keyword>
<dbReference type="Proteomes" id="UP000596660">
    <property type="component" value="Unplaced"/>
</dbReference>
<dbReference type="CDD" id="cd22157">
    <property type="entry name" value="F-box_AtFBW1-like"/>
    <property type="match status" value="1"/>
</dbReference>
<dbReference type="PROSITE" id="PS50181">
    <property type="entry name" value="FBOX"/>
    <property type="match status" value="1"/>
</dbReference>
<feature type="transmembrane region" description="Helical" evidence="1">
    <location>
        <begin position="652"/>
        <end position="670"/>
    </location>
</feature>
<protein>
    <recommendedName>
        <fullName evidence="2">F-box domain-containing protein</fullName>
    </recommendedName>
</protein>
<keyword evidence="1" id="KW-0812">Transmembrane</keyword>
<dbReference type="AlphaFoldDB" id="A0A803MP53"/>
<sequence>MQTEKMKTRHGGEWPEGMKLPQDMWTDIFLKLPMKTLLRLRGVCKSWAQIIDSPAFITEHCQSFNENSYKNRLLLIERIAISERFSFSSQPFSSNSLVISEWPEDMKLPQDMWTDIFLKLPVKTLLRLRGVYKSWAQIIDSPAFITEHCQSFNENSYKNRLLLIERIAISESFGQVIKVVKSTFEEIALITMVHRNCIIRDVLNALFLFQENGVTQKLFILGFDPSCKDYKIIGFRAKDKISIKELSPNIKVYSCNNNCWKIKTVQVNDAKSYGTVLLHQHYFCQGAAHWMMSDGARKKDGEFKYTHVLSFDFRREEFRCVELPDRRMIKFLFVFGKSLAVFGISAESTNIWIMREDNGKLVPKNRWILYDNKNSSLDAYNFFQQKCSAIVARVTYDEHSGKIFVLTSRYPVTELMSYDITSQQIQTCGRTVGAALWMMRNGDENDGEFTYTHVLSLDFKREEFRCVELPNRTMLKFLFTFGKSLAVIGISAESSSIWIMREDVGQRVPQSRWELYNSLNSSLDTYNFFQQIYLAIVSRFTYDEHSGKLFALTSSFFETKLISYDITSQQKETCGRIVGNPTRIFYADTYVENLVNPEKDPKDNCCTASIPRNIKSCDLRDLCKSFIVLVILMMYELLVSIVMISYGYITDIYNLLFAHLCLIAVVELVVDGGG</sequence>